<protein>
    <submittedName>
        <fullName evidence="2">Uncharacterized protein</fullName>
    </submittedName>
</protein>
<proteinExistence type="predicted"/>
<dbReference type="Proteomes" id="UP000053029">
    <property type="component" value="Unassembled WGS sequence"/>
</dbReference>
<sequence length="300" mass="34055">MTINPTEFRLMTTRPRRVWKKSHMAAASGDISVAKLQIEAWSGTLNDFTFLPLASDPLTMAIVEDRGRIMKVSRAGFTKMTQRGDSVHTQDSQHQVQEFSEDNTQTLLLGHHQLKIGQQDNSTILREHHILALGRDILLNVDQHLSGADTRLCLSTIPAIAHGVWMLRRTIVQVITTDTYACGLDRLSAITTGVRYMNESQEEDSYQGLHAPSPPPVRSSSLGYMSEPERGDEENRQDRVRRGRRRRSRSRSREDGQSGSGILRPGDEVTVIERHDPRPKKDYDWYDNGGMRVRVREISQ</sequence>
<evidence type="ECO:0000256" key="1">
    <source>
        <dbReference type="SAM" id="MobiDB-lite"/>
    </source>
</evidence>
<keyword evidence="3" id="KW-1185">Reference proteome</keyword>
<name>A0A0D2E048_9EURO</name>
<dbReference type="AlphaFoldDB" id="A0A0D2E048"/>
<organism evidence="2 3">
    <name type="scientific">Fonsecaea pedrosoi CBS 271.37</name>
    <dbReference type="NCBI Taxonomy" id="1442368"/>
    <lineage>
        <taxon>Eukaryota</taxon>
        <taxon>Fungi</taxon>
        <taxon>Dikarya</taxon>
        <taxon>Ascomycota</taxon>
        <taxon>Pezizomycotina</taxon>
        <taxon>Eurotiomycetes</taxon>
        <taxon>Chaetothyriomycetidae</taxon>
        <taxon>Chaetothyriales</taxon>
        <taxon>Herpotrichiellaceae</taxon>
        <taxon>Fonsecaea</taxon>
    </lineage>
</organism>
<gene>
    <name evidence="2" type="ORF">Z517_02641</name>
</gene>
<reference evidence="2 3" key="1">
    <citation type="submission" date="2015-01" db="EMBL/GenBank/DDBJ databases">
        <title>The Genome Sequence of Fonsecaea pedrosoi CBS 271.37.</title>
        <authorList>
            <consortium name="The Broad Institute Genomics Platform"/>
            <person name="Cuomo C."/>
            <person name="de Hoog S."/>
            <person name="Gorbushina A."/>
            <person name="Stielow B."/>
            <person name="Teixiera M."/>
            <person name="Abouelleil A."/>
            <person name="Chapman S.B."/>
            <person name="Priest M."/>
            <person name="Young S.K."/>
            <person name="Wortman J."/>
            <person name="Nusbaum C."/>
            <person name="Birren B."/>
        </authorList>
    </citation>
    <scope>NUCLEOTIDE SEQUENCE [LARGE SCALE GENOMIC DNA]</scope>
    <source>
        <strain evidence="2 3">CBS 271.37</strain>
    </source>
</reference>
<dbReference type="HOGENOM" id="CLU_879999_0_0_1"/>
<feature type="compositionally biased region" description="Basic and acidic residues" evidence="1">
    <location>
        <begin position="227"/>
        <end position="240"/>
    </location>
</feature>
<evidence type="ECO:0000313" key="3">
    <source>
        <dbReference type="Proteomes" id="UP000053029"/>
    </source>
</evidence>
<dbReference type="VEuPathDB" id="FungiDB:Z517_02641"/>
<dbReference type="GeneID" id="25302131"/>
<dbReference type="RefSeq" id="XP_013287204.1">
    <property type="nucleotide sequence ID" value="XM_013431750.1"/>
</dbReference>
<feature type="compositionally biased region" description="Basic residues" evidence="1">
    <location>
        <begin position="241"/>
        <end position="250"/>
    </location>
</feature>
<feature type="compositionally biased region" description="Basic and acidic residues" evidence="1">
    <location>
        <begin position="265"/>
        <end position="284"/>
    </location>
</feature>
<feature type="region of interest" description="Disordered" evidence="1">
    <location>
        <begin position="200"/>
        <end position="289"/>
    </location>
</feature>
<dbReference type="EMBL" id="KN846970">
    <property type="protein sequence ID" value="KIW83396.1"/>
    <property type="molecule type" value="Genomic_DNA"/>
</dbReference>
<accession>A0A0D2E048</accession>
<dbReference type="OrthoDB" id="4161817at2759"/>
<dbReference type="STRING" id="1442368.A0A0D2E048"/>
<evidence type="ECO:0000313" key="2">
    <source>
        <dbReference type="EMBL" id="KIW83396.1"/>
    </source>
</evidence>